<evidence type="ECO:0000313" key="3">
    <source>
        <dbReference type="Proteomes" id="UP000241818"/>
    </source>
</evidence>
<feature type="chain" id="PRO_5015487991" description="Secreted protein" evidence="1">
    <location>
        <begin position="26"/>
        <end position="83"/>
    </location>
</feature>
<organism evidence="2 3">
    <name type="scientific">Amorphotheca resinae ATCC 22711</name>
    <dbReference type="NCBI Taxonomy" id="857342"/>
    <lineage>
        <taxon>Eukaryota</taxon>
        <taxon>Fungi</taxon>
        <taxon>Dikarya</taxon>
        <taxon>Ascomycota</taxon>
        <taxon>Pezizomycotina</taxon>
        <taxon>Leotiomycetes</taxon>
        <taxon>Helotiales</taxon>
        <taxon>Amorphothecaceae</taxon>
        <taxon>Amorphotheca</taxon>
    </lineage>
</organism>
<feature type="signal peptide" evidence="1">
    <location>
        <begin position="1"/>
        <end position="25"/>
    </location>
</feature>
<evidence type="ECO:0000313" key="2">
    <source>
        <dbReference type="EMBL" id="PSS25390.1"/>
    </source>
</evidence>
<dbReference type="GeneID" id="36572315"/>
<keyword evidence="1" id="KW-0732">Signal</keyword>
<keyword evidence="3" id="KW-1185">Reference proteome</keyword>
<sequence>MSPFLLYILFYMFYALLFPVDPTVTDEVTVFLAVKEACLLAPSQSHFHPSTLVQTSKQASKKANINQSINQKRSYSSCRGCRC</sequence>
<evidence type="ECO:0008006" key="4">
    <source>
        <dbReference type="Google" id="ProtNLM"/>
    </source>
</evidence>
<dbReference type="AlphaFoldDB" id="A0A2T3BAS8"/>
<accession>A0A2T3BAS8</accession>
<evidence type="ECO:0000256" key="1">
    <source>
        <dbReference type="SAM" id="SignalP"/>
    </source>
</evidence>
<dbReference type="EMBL" id="KZ679007">
    <property type="protein sequence ID" value="PSS25390.1"/>
    <property type="molecule type" value="Genomic_DNA"/>
</dbReference>
<dbReference type="Proteomes" id="UP000241818">
    <property type="component" value="Unassembled WGS sequence"/>
</dbReference>
<proteinExistence type="predicted"/>
<reference evidence="2 3" key="1">
    <citation type="journal article" date="2018" name="New Phytol.">
        <title>Comparative genomics and transcriptomics depict ericoid mycorrhizal fungi as versatile saprotrophs and plant mutualists.</title>
        <authorList>
            <person name="Martino E."/>
            <person name="Morin E."/>
            <person name="Grelet G.A."/>
            <person name="Kuo A."/>
            <person name="Kohler A."/>
            <person name="Daghino S."/>
            <person name="Barry K.W."/>
            <person name="Cichocki N."/>
            <person name="Clum A."/>
            <person name="Dockter R.B."/>
            <person name="Hainaut M."/>
            <person name="Kuo R.C."/>
            <person name="LaButti K."/>
            <person name="Lindahl B.D."/>
            <person name="Lindquist E.A."/>
            <person name="Lipzen A."/>
            <person name="Khouja H.R."/>
            <person name="Magnuson J."/>
            <person name="Murat C."/>
            <person name="Ohm R.A."/>
            <person name="Singer S.W."/>
            <person name="Spatafora J.W."/>
            <person name="Wang M."/>
            <person name="Veneault-Fourrey C."/>
            <person name="Henrissat B."/>
            <person name="Grigoriev I.V."/>
            <person name="Martin F.M."/>
            <person name="Perotto S."/>
        </authorList>
    </citation>
    <scope>NUCLEOTIDE SEQUENCE [LARGE SCALE GENOMIC DNA]</scope>
    <source>
        <strain evidence="2 3">ATCC 22711</strain>
    </source>
</reference>
<dbReference type="RefSeq" id="XP_024723989.1">
    <property type="nucleotide sequence ID" value="XM_024864234.1"/>
</dbReference>
<protein>
    <recommendedName>
        <fullName evidence="4">Secreted protein</fullName>
    </recommendedName>
</protein>
<dbReference type="InParanoid" id="A0A2T3BAS8"/>
<name>A0A2T3BAS8_AMORE</name>
<gene>
    <name evidence="2" type="ORF">M430DRAFT_201591</name>
</gene>